<feature type="transmembrane region" description="Helical" evidence="1">
    <location>
        <begin position="46"/>
        <end position="65"/>
    </location>
</feature>
<dbReference type="STRING" id="651561.BBI00_06715"/>
<dbReference type="EMBL" id="MAYG01000001">
    <property type="protein sequence ID" value="OCA74046.1"/>
    <property type="molecule type" value="Genomic_DNA"/>
</dbReference>
<keyword evidence="1" id="KW-1133">Transmembrane helix</keyword>
<evidence type="ECO:0000313" key="3">
    <source>
        <dbReference type="Proteomes" id="UP000093432"/>
    </source>
</evidence>
<gene>
    <name evidence="2" type="ORF">BBI00_06715</name>
</gene>
<sequence>MKKELLKQLKSDYEALEIKPSSDLWDRIEQGSPESPVVRSGKRFQWLRYVAVLILLFSVSMLLYFNKTGQESKTDKIVQRNPVKKSVETDGNSLPVPTIQIKEVKKSQDNNFTRTVASKPSESGYIWKKKEPELIEKEDVILKHQEINAPVPERNLNTLPDQKNIAKTDYIKADELLLGREFDKKREENRTDIRKFGALDMTKIKIKSPNSLKILGVIVYSDSLESK</sequence>
<dbReference type="OrthoDB" id="1250816at2"/>
<name>A0A1B8ZR35_9FLAO</name>
<keyword evidence="1" id="KW-0472">Membrane</keyword>
<comment type="caution">
    <text evidence="2">The sequence shown here is derived from an EMBL/GenBank/DDBJ whole genome shotgun (WGS) entry which is preliminary data.</text>
</comment>
<reference evidence="3" key="1">
    <citation type="submission" date="2016-07" db="EMBL/GenBank/DDBJ databases">
        <authorList>
            <person name="Florea S."/>
            <person name="Webb J.S."/>
            <person name="Jaromczyk J."/>
            <person name="Schardl C.L."/>
        </authorList>
    </citation>
    <scope>NUCLEOTIDE SEQUENCE [LARGE SCALE GENOMIC DNA]</scope>
    <source>
        <strain evidence="3">CC-VM-7</strain>
    </source>
</reference>
<evidence type="ECO:0000313" key="2">
    <source>
        <dbReference type="EMBL" id="OCA74046.1"/>
    </source>
</evidence>
<dbReference type="Proteomes" id="UP000093432">
    <property type="component" value="Unassembled WGS sequence"/>
</dbReference>
<organism evidence="2 3">
    <name type="scientific">Chryseobacterium arthrosphaerae</name>
    <dbReference type="NCBI Taxonomy" id="651561"/>
    <lineage>
        <taxon>Bacteria</taxon>
        <taxon>Pseudomonadati</taxon>
        <taxon>Bacteroidota</taxon>
        <taxon>Flavobacteriia</taxon>
        <taxon>Flavobacteriales</taxon>
        <taxon>Weeksellaceae</taxon>
        <taxon>Chryseobacterium group</taxon>
        <taxon>Chryseobacterium</taxon>
    </lineage>
</organism>
<protein>
    <submittedName>
        <fullName evidence="2">Uncharacterized protein</fullName>
    </submittedName>
</protein>
<evidence type="ECO:0000256" key="1">
    <source>
        <dbReference type="SAM" id="Phobius"/>
    </source>
</evidence>
<accession>A0A1B8ZR35</accession>
<proteinExistence type="predicted"/>
<dbReference type="RefSeq" id="WP_065398040.1">
    <property type="nucleotide sequence ID" value="NZ_MAYG01000001.1"/>
</dbReference>
<keyword evidence="1" id="KW-0812">Transmembrane</keyword>
<dbReference type="AlphaFoldDB" id="A0A1B8ZR35"/>